<feature type="region of interest" description="Disordered" evidence="5">
    <location>
        <begin position="1"/>
        <end position="27"/>
    </location>
</feature>
<dbReference type="PANTHER" id="PTHR42921:SF1">
    <property type="entry name" value="ACETOACETYL-COA SYNTHETASE"/>
    <property type="match status" value="1"/>
</dbReference>
<dbReference type="Pfam" id="PF00501">
    <property type="entry name" value="AMP-binding"/>
    <property type="match status" value="1"/>
</dbReference>
<dbReference type="InterPro" id="IPR045851">
    <property type="entry name" value="AMP-bd_C_sf"/>
</dbReference>
<evidence type="ECO:0000259" key="6">
    <source>
        <dbReference type="Pfam" id="PF00501"/>
    </source>
</evidence>
<evidence type="ECO:0000259" key="7">
    <source>
        <dbReference type="Pfam" id="PF13193"/>
    </source>
</evidence>
<dbReference type="InterPro" id="IPR032387">
    <property type="entry name" value="ACAS_N"/>
</dbReference>
<dbReference type="PROSITE" id="PS00455">
    <property type="entry name" value="AMP_BINDING"/>
    <property type="match status" value="1"/>
</dbReference>
<dbReference type="NCBIfam" id="TIGR01217">
    <property type="entry name" value="ac_ac_CoA_syn"/>
    <property type="match status" value="1"/>
</dbReference>
<evidence type="ECO:0000256" key="1">
    <source>
        <dbReference type="ARBA" id="ARBA00006432"/>
    </source>
</evidence>
<dbReference type="EMBL" id="JAERRF010000051">
    <property type="protein sequence ID" value="MBL1102594.1"/>
    <property type="molecule type" value="Genomic_DNA"/>
</dbReference>
<name>A0ABS1NRG4_9ACTN</name>
<reference evidence="9 10" key="1">
    <citation type="submission" date="2021-01" db="EMBL/GenBank/DDBJ databases">
        <title>WGS of actinomycetes isolated from Thailand.</title>
        <authorList>
            <person name="Thawai C."/>
        </authorList>
    </citation>
    <scope>NUCLEOTIDE SEQUENCE [LARGE SCALE GENOMIC DNA]</scope>
    <source>
        <strain evidence="9 10">CA1R205</strain>
    </source>
</reference>
<dbReference type="RefSeq" id="WP_201883156.1">
    <property type="nucleotide sequence ID" value="NZ_JAERRF010000051.1"/>
</dbReference>
<comment type="caution">
    <text evidence="9">The sequence shown here is derived from an EMBL/GenBank/DDBJ whole genome shotgun (WGS) entry which is preliminary data.</text>
</comment>
<dbReference type="SUPFAM" id="SSF56801">
    <property type="entry name" value="Acetyl-CoA synthetase-like"/>
    <property type="match status" value="1"/>
</dbReference>
<evidence type="ECO:0000256" key="4">
    <source>
        <dbReference type="ARBA" id="ARBA00022840"/>
    </source>
</evidence>
<dbReference type="InterPro" id="IPR042099">
    <property type="entry name" value="ANL_N_sf"/>
</dbReference>
<dbReference type="Pfam" id="PF16177">
    <property type="entry name" value="ACAS_N"/>
    <property type="match status" value="1"/>
</dbReference>
<dbReference type="EC" id="6.2.1.16" evidence="9"/>
<keyword evidence="3" id="KW-0547">Nucleotide-binding</keyword>
<dbReference type="InterPro" id="IPR020845">
    <property type="entry name" value="AMP-binding_CS"/>
</dbReference>
<dbReference type="Gene3D" id="3.30.300.30">
    <property type="match status" value="1"/>
</dbReference>
<evidence type="ECO:0000256" key="2">
    <source>
        <dbReference type="ARBA" id="ARBA00022598"/>
    </source>
</evidence>
<evidence type="ECO:0000313" key="10">
    <source>
        <dbReference type="Proteomes" id="UP000634229"/>
    </source>
</evidence>
<gene>
    <name evidence="9" type="ORF">JK363_39575</name>
</gene>
<keyword evidence="2 9" id="KW-0436">Ligase</keyword>
<dbReference type="InterPro" id="IPR005914">
    <property type="entry name" value="Acac_CoA_synth"/>
</dbReference>
<protein>
    <submittedName>
        <fullName evidence="9">Acetoacetate--CoA ligase</fullName>
        <ecNumber evidence="9">6.2.1.16</ecNumber>
    </submittedName>
</protein>
<dbReference type="Proteomes" id="UP000634229">
    <property type="component" value="Unassembled WGS sequence"/>
</dbReference>
<evidence type="ECO:0000259" key="8">
    <source>
        <dbReference type="Pfam" id="PF16177"/>
    </source>
</evidence>
<dbReference type="Pfam" id="PF13193">
    <property type="entry name" value="AMP-binding_C"/>
    <property type="match status" value="1"/>
</dbReference>
<dbReference type="Gene3D" id="3.40.50.12780">
    <property type="entry name" value="N-terminal domain of ligase-like"/>
    <property type="match status" value="1"/>
</dbReference>
<dbReference type="PANTHER" id="PTHR42921">
    <property type="entry name" value="ACETOACETYL-COA SYNTHETASE"/>
    <property type="match status" value="1"/>
</dbReference>
<dbReference type="InterPro" id="IPR000873">
    <property type="entry name" value="AMP-dep_synth/lig_dom"/>
</dbReference>
<feature type="domain" description="AMP-binding enzyme C-terminal" evidence="7">
    <location>
        <begin position="550"/>
        <end position="625"/>
    </location>
</feature>
<feature type="domain" description="Acetyl-coenzyme A synthetase N-terminal" evidence="8">
    <location>
        <begin position="52"/>
        <end position="108"/>
    </location>
</feature>
<dbReference type="GO" id="GO:0030729">
    <property type="term" value="F:acetoacetate-CoA ligase activity"/>
    <property type="evidence" value="ECO:0007669"/>
    <property type="project" value="UniProtKB-EC"/>
</dbReference>
<proteinExistence type="inferred from homology"/>
<dbReference type="InterPro" id="IPR025110">
    <property type="entry name" value="AMP-bd_C"/>
</dbReference>
<dbReference type="NCBIfam" id="NF002937">
    <property type="entry name" value="PRK03584.1"/>
    <property type="match status" value="1"/>
</dbReference>
<organism evidence="9 10">
    <name type="scientific">Streptomyces coffeae</name>
    <dbReference type="NCBI Taxonomy" id="621382"/>
    <lineage>
        <taxon>Bacteria</taxon>
        <taxon>Bacillati</taxon>
        <taxon>Actinomycetota</taxon>
        <taxon>Actinomycetes</taxon>
        <taxon>Kitasatosporales</taxon>
        <taxon>Streptomycetaceae</taxon>
        <taxon>Streptomyces</taxon>
    </lineage>
</organism>
<keyword evidence="4" id="KW-0067">ATP-binding</keyword>
<keyword evidence="10" id="KW-1185">Reference proteome</keyword>
<evidence type="ECO:0000256" key="3">
    <source>
        <dbReference type="ARBA" id="ARBA00022741"/>
    </source>
</evidence>
<evidence type="ECO:0000256" key="5">
    <source>
        <dbReference type="SAM" id="MobiDB-lite"/>
    </source>
</evidence>
<feature type="domain" description="AMP-dependent synthetase/ligase" evidence="6">
    <location>
        <begin position="116"/>
        <end position="482"/>
    </location>
</feature>
<sequence>MTTDNTAIGPRRTTPPEPELLYAPHPDTVPTTQIGRYLNWLRRTRDLSFDSYPDLHQWSSTDLDAFWASMWDYFSVRAHTPYTSVLGDRGMPGAQWFPGATLNYAEHAVHLSGAGPDDLAVVAYSQTRDKMELTWSDLAAQVARARCGLQRLGVGRGDRVAAYLPNVPEAVVAFLATASLGAVWASCAVEFGARSVIDRLSQIEPTVLLTTAGYQYGAKHIDRRDHIATIRHELPTVRHVVQVPYGPGELADALKWEEIQREPGDTAFTPVPFAHPLCVLFSSGTTGKPKPIVHSHGGILLEHLKNHALSWDLRPGDRMLWYSTTAWMVWNSLVSGLLLDATIILIDGNPLFPDLNWQWRLAEETRTTLMGASPGYLMACRSKNLAPTTSHDLSALRQIAAAGSPLPPEGYRWVRDQFGPDVLLNVGSGGTDVCSGILQGSPLQPVWAGEISGPCLGVAATAFDEQGKKVVGKLGELVITQPMPSMPVGLWGDADGSRYHATYFNTYPGVWRHGDWVRFATTGSCIVTGRSDATLNRGGVRLGTAEFYRVVEELPEVDDSLVIHLEDPSGGPGQLLLFVVMHAAHTLDESLRSRISAQLRNALSPRHVPDRVVAVPIIPRTRTGKKLELPVKRILTDAAPTDIVSSDSLADPDSLEAFLTCATDPRLA</sequence>
<accession>A0ABS1NRG4</accession>
<evidence type="ECO:0000313" key="9">
    <source>
        <dbReference type="EMBL" id="MBL1102594.1"/>
    </source>
</evidence>
<comment type="similarity">
    <text evidence="1">Belongs to the ATP-dependent AMP-binding enzyme family.</text>
</comment>